<gene>
    <name evidence="1" type="ORF">M407DRAFT_246092</name>
</gene>
<dbReference type="InterPro" id="IPR011990">
    <property type="entry name" value="TPR-like_helical_dom_sf"/>
</dbReference>
<reference evidence="1 2" key="1">
    <citation type="submission" date="2014-04" db="EMBL/GenBank/DDBJ databases">
        <authorList>
            <consortium name="DOE Joint Genome Institute"/>
            <person name="Kuo A."/>
            <person name="Girlanda M."/>
            <person name="Perotto S."/>
            <person name="Kohler A."/>
            <person name="Nagy L.G."/>
            <person name="Floudas D."/>
            <person name="Copeland A."/>
            <person name="Barry K.W."/>
            <person name="Cichocki N."/>
            <person name="Veneault-Fourrey C."/>
            <person name="LaButti K."/>
            <person name="Lindquist E.A."/>
            <person name="Lipzen A."/>
            <person name="Lundell T."/>
            <person name="Morin E."/>
            <person name="Murat C."/>
            <person name="Sun H."/>
            <person name="Tunlid A."/>
            <person name="Henrissat B."/>
            <person name="Grigoriev I.V."/>
            <person name="Hibbett D.S."/>
            <person name="Martin F."/>
            <person name="Nordberg H.P."/>
            <person name="Cantor M.N."/>
            <person name="Hua S.X."/>
        </authorList>
    </citation>
    <scope>NUCLEOTIDE SEQUENCE [LARGE SCALE GENOMIC DNA]</scope>
    <source>
        <strain evidence="1 2">MUT 4182</strain>
    </source>
</reference>
<evidence type="ECO:0008006" key="3">
    <source>
        <dbReference type="Google" id="ProtNLM"/>
    </source>
</evidence>
<name>A0A0C3PX78_9AGAM</name>
<protein>
    <recommendedName>
        <fullName evidence="3">Anaphase-promoting complex subunit 5 domain-containing protein</fullName>
    </recommendedName>
</protein>
<dbReference type="SUPFAM" id="SSF48452">
    <property type="entry name" value="TPR-like"/>
    <property type="match status" value="1"/>
</dbReference>
<keyword evidence="2" id="KW-1185">Reference proteome</keyword>
<proteinExistence type="predicted"/>
<dbReference type="AlphaFoldDB" id="A0A0C3PX78"/>
<sequence length="80" mass="9126">MVAALLGRANVYRDQHRWRHALFLYEQVAEIAEQIGNMGTKADALKDAANACQLLQLQESLSVSWRHSRLSSTENSYYMV</sequence>
<dbReference type="Gene3D" id="1.25.40.10">
    <property type="entry name" value="Tetratricopeptide repeat domain"/>
    <property type="match status" value="1"/>
</dbReference>
<reference evidence="2" key="2">
    <citation type="submission" date="2015-01" db="EMBL/GenBank/DDBJ databases">
        <title>Evolutionary Origins and Diversification of the Mycorrhizal Mutualists.</title>
        <authorList>
            <consortium name="DOE Joint Genome Institute"/>
            <consortium name="Mycorrhizal Genomics Consortium"/>
            <person name="Kohler A."/>
            <person name="Kuo A."/>
            <person name="Nagy L.G."/>
            <person name="Floudas D."/>
            <person name="Copeland A."/>
            <person name="Barry K.W."/>
            <person name="Cichocki N."/>
            <person name="Veneault-Fourrey C."/>
            <person name="LaButti K."/>
            <person name="Lindquist E.A."/>
            <person name="Lipzen A."/>
            <person name="Lundell T."/>
            <person name="Morin E."/>
            <person name="Murat C."/>
            <person name="Riley R."/>
            <person name="Ohm R."/>
            <person name="Sun H."/>
            <person name="Tunlid A."/>
            <person name="Henrissat B."/>
            <person name="Grigoriev I.V."/>
            <person name="Hibbett D.S."/>
            <person name="Martin F."/>
        </authorList>
    </citation>
    <scope>NUCLEOTIDE SEQUENCE [LARGE SCALE GENOMIC DNA]</scope>
    <source>
        <strain evidence="2">MUT 4182</strain>
    </source>
</reference>
<dbReference type="EMBL" id="KN823209">
    <property type="protein sequence ID" value="KIO19675.1"/>
    <property type="molecule type" value="Genomic_DNA"/>
</dbReference>
<dbReference type="Proteomes" id="UP000054248">
    <property type="component" value="Unassembled WGS sequence"/>
</dbReference>
<evidence type="ECO:0000313" key="1">
    <source>
        <dbReference type="EMBL" id="KIO19675.1"/>
    </source>
</evidence>
<evidence type="ECO:0000313" key="2">
    <source>
        <dbReference type="Proteomes" id="UP000054248"/>
    </source>
</evidence>
<organism evidence="1 2">
    <name type="scientific">Tulasnella calospora MUT 4182</name>
    <dbReference type="NCBI Taxonomy" id="1051891"/>
    <lineage>
        <taxon>Eukaryota</taxon>
        <taxon>Fungi</taxon>
        <taxon>Dikarya</taxon>
        <taxon>Basidiomycota</taxon>
        <taxon>Agaricomycotina</taxon>
        <taxon>Agaricomycetes</taxon>
        <taxon>Cantharellales</taxon>
        <taxon>Tulasnellaceae</taxon>
        <taxon>Tulasnella</taxon>
    </lineage>
</organism>
<dbReference type="HOGENOM" id="CLU_2591538_0_0_1"/>
<accession>A0A0C3PX78</accession>